<dbReference type="Proteomes" id="UP000238356">
    <property type="component" value="Unassembled WGS sequence"/>
</dbReference>
<feature type="region of interest" description="Disordered" evidence="1">
    <location>
        <begin position="1"/>
        <end position="32"/>
    </location>
</feature>
<dbReference type="EMBL" id="PSZD01000017">
    <property type="protein sequence ID" value="PPJ25132.1"/>
    <property type="molecule type" value="Genomic_DNA"/>
</dbReference>
<dbReference type="Pfam" id="PF12079">
    <property type="entry name" value="DUF3558"/>
    <property type="match status" value="1"/>
</dbReference>
<reference evidence="2 3" key="1">
    <citation type="submission" date="2018-02" db="EMBL/GenBank/DDBJ databases">
        <title>8 Nocardia nova and 1 Nocardia cyriacigeorgica strain used for evolution to TMP-SMX.</title>
        <authorList>
            <person name="Mehta H."/>
            <person name="Weng J."/>
            <person name="Shamoo Y."/>
        </authorList>
    </citation>
    <scope>NUCLEOTIDE SEQUENCE [LARGE SCALE GENOMIC DNA]</scope>
    <source>
        <strain evidence="2 3">BAA2227</strain>
    </source>
</reference>
<protein>
    <submittedName>
        <fullName evidence="2">DUF3558 domain-containing protein</fullName>
    </submittedName>
</protein>
<proteinExistence type="predicted"/>
<dbReference type="AlphaFoldDB" id="A0A2S6A1H1"/>
<dbReference type="InterPro" id="IPR024520">
    <property type="entry name" value="DUF3558"/>
</dbReference>
<organism evidence="2 3">
    <name type="scientific">Nocardia nova</name>
    <dbReference type="NCBI Taxonomy" id="37330"/>
    <lineage>
        <taxon>Bacteria</taxon>
        <taxon>Bacillati</taxon>
        <taxon>Actinomycetota</taxon>
        <taxon>Actinomycetes</taxon>
        <taxon>Mycobacteriales</taxon>
        <taxon>Nocardiaceae</taxon>
        <taxon>Nocardia</taxon>
    </lineage>
</organism>
<comment type="caution">
    <text evidence="2">The sequence shown here is derived from an EMBL/GenBank/DDBJ whole genome shotgun (WGS) entry which is preliminary data.</text>
</comment>
<evidence type="ECO:0000313" key="2">
    <source>
        <dbReference type="EMBL" id="PPJ25132.1"/>
    </source>
</evidence>
<keyword evidence="3" id="KW-1185">Reference proteome</keyword>
<evidence type="ECO:0000256" key="1">
    <source>
        <dbReference type="SAM" id="MobiDB-lite"/>
    </source>
</evidence>
<evidence type="ECO:0000313" key="3">
    <source>
        <dbReference type="Proteomes" id="UP000238356"/>
    </source>
</evidence>
<gene>
    <name evidence="2" type="ORF">C5F51_24235</name>
</gene>
<accession>A0A2S6A1H1</accession>
<name>A0A2S6A1H1_9NOCA</name>
<sequence length="209" mass="21162">MRHRGSDRGHDRLRGEARGELRTPLSSLGTSGRVPGNSRTLIGVRWVVAAVTVATAVVVAGCGASGPAPATTSPAPAPVSAQALAVAECGSATDADVVAATGISGFQQVSANPLRCRWEAAAGTAVTFEWFRASPIAAHTATDPAAQAAPLRIGDHTGRIFSTPQWCEAAVDSGAADFVDWRADEPQPAAAQACSAVRQLAAATLAKAG</sequence>
<feature type="compositionally biased region" description="Basic and acidic residues" evidence="1">
    <location>
        <begin position="1"/>
        <end position="21"/>
    </location>
</feature>